<dbReference type="Proteomes" id="UP000739538">
    <property type="component" value="Unassembled WGS sequence"/>
</dbReference>
<organism evidence="2 3">
    <name type="scientific">Eiseniibacteriota bacterium</name>
    <dbReference type="NCBI Taxonomy" id="2212470"/>
    <lineage>
        <taxon>Bacteria</taxon>
        <taxon>Candidatus Eiseniibacteriota</taxon>
    </lineage>
</organism>
<feature type="region of interest" description="Disordered" evidence="1">
    <location>
        <begin position="482"/>
        <end position="505"/>
    </location>
</feature>
<proteinExistence type="predicted"/>
<dbReference type="NCBIfam" id="TIGR03790">
    <property type="entry name" value="TIGR03790 family protein"/>
    <property type="match status" value="2"/>
</dbReference>
<accession>A0A956SFB8</accession>
<name>A0A956SFB8_UNCEI</name>
<comment type="caution">
    <text evidence="2">The sequence shown here is derived from an EMBL/GenBank/DDBJ whole genome shotgun (WGS) entry which is preliminary data.</text>
</comment>
<gene>
    <name evidence="2" type="ORF">KDA27_10245</name>
</gene>
<evidence type="ECO:0000256" key="1">
    <source>
        <dbReference type="SAM" id="MobiDB-lite"/>
    </source>
</evidence>
<dbReference type="EMBL" id="JAGQHS010000044">
    <property type="protein sequence ID" value="MCA9756173.1"/>
    <property type="molecule type" value="Genomic_DNA"/>
</dbReference>
<dbReference type="InterPro" id="IPR022265">
    <property type="entry name" value="CHP03790"/>
</dbReference>
<feature type="region of interest" description="Disordered" evidence="1">
    <location>
        <begin position="313"/>
        <end position="332"/>
    </location>
</feature>
<reference evidence="2" key="1">
    <citation type="submission" date="2020-04" db="EMBL/GenBank/DDBJ databases">
        <authorList>
            <person name="Zhang T."/>
        </authorList>
    </citation>
    <scope>NUCLEOTIDE SEQUENCE</scope>
    <source>
        <strain evidence="2">HKST-UBA02</strain>
    </source>
</reference>
<evidence type="ECO:0000313" key="2">
    <source>
        <dbReference type="EMBL" id="MCA9756173.1"/>
    </source>
</evidence>
<evidence type="ECO:0000313" key="3">
    <source>
        <dbReference type="Proteomes" id="UP000739538"/>
    </source>
</evidence>
<protein>
    <submittedName>
        <fullName evidence="2">TIGR03790 family protein</fullName>
    </submittedName>
</protein>
<sequence>MIEPSERTETFPELGLPGQTVAIRSVRNRPIHGLSLSKLSISVLWLAVLAPTILSLSAGCSGEPLPMGDETRVLVVARRSDPESYKIAVRYAEARRVAPSHVVFLDVPRTEEVTRDTYESRILAPLVDWWNRTERNERPDYVVLIHGLPHKIYGSGELTGTRASVDSELCFLPTAAMSAPPPIQGRRLNPYGRGADEEFPAFSHQRYGICLVTRIDGFTVDDALTLIDRSIAGSSLTPDGAKGGRIDERIGGRIGERIGEQIGERIEEPRGERSRSLQSETRARVLLDENGTTSVGNRWLRAAAERLREPPRVNLSPMAGTDAEPTSPQSPWFSVELESTGTFVSERDRLLGYAGWGSNDPAFRRDFRFEWVPGALVTTFVSSSARTFHEPPSGWTTGPAAEGTAFEGSTQSLSADWVRSGATGVAGNAYEPYLDACPRPQILFPAYLSGRNLAESYYLALPYLSWQSVILGDPLCSPFGPGRPSLSDEDVRRIVPNPARVSPGS</sequence>
<dbReference type="AlphaFoldDB" id="A0A956SFB8"/>
<reference evidence="2" key="2">
    <citation type="journal article" date="2021" name="Microbiome">
        <title>Successional dynamics and alternative stable states in a saline activated sludge microbial community over 9 years.</title>
        <authorList>
            <person name="Wang Y."/>
            <person name="Ye J."/>
            <person name="Ju F."/>
            <person name="Liu L."/>
            <person name="Boyd J.A."/>
            <person name="Deng Y."/>
            <person name="Parks D.H."/>
            <person name="Jiang X."/>
            <person name="Yin X."/>
            <person name="Woodcroft B.J."/>
            <person name="Tyson G.W."/>
            <person name="Hugenholtz P."/>
            <person name="Polz M.F."/>
            <person name="Zhang T."/>
        </authorList>
    </citation>
    <scope>NUCLEOTIDE SEQUENCE</scope>
    <source>
        <strain evidence="2">HKST-UBA02</strain>
    </source>
</reference>